<dbReference type="Pfam" id="PF00171">
    <property type="entry name" value="Aldedh"/>
    <property type="match status" value="1"/>
</dbReference>
<evidence type="ECO:0000313" key="7">
    <source>
        <dbReference type="Proteomes" id="UP000331127"/>
    </source>
</evidence>
<organism evidence="6 7">
    <name type="scientific">Acrocarpospora macrocephala</name>
    <dbReference type="NCBI Taxonomy" id="150177"/>
    <lineage>
        <taxon>Bacteria</taxon>
        <taxon>Bacillati</taxon>
        <taxon>Actinomycetota</taxon>
        <taxon>Actinomycetes</taxon>
        <taxon>Streptosporangiales</taxon>
        <taxon>Streptosporangiaceae</taxon>
        <taxon>Acrocarpospora</taxon>
    </lineage>
</organism>
<dbReference type="Proteomes" id="UP000331127">
    <property type="component" value="Unassembled WGS sequence"/>
</dbReference>
<keyword evidence="2 4" id="KW-0560">Oxidoreductase</keyword>
<dbReference type="PROSITE" id="PS00070">
    <property type="entry name" value="ALDEHYDE_DEHYDR_CYS"/>
    <property type="match status" value="1"/>
</dbReference>
<accession>A0A5M3WQV4</accession>
<dbReference type="InterPro" id="IPR029510">
    <property type="entry name" value="Ald_DH_CS_GLU"/>
</dbReference>
<evidence type="ECO:0000256" key="1">
    <source>
        <dbReference type="ARBA" id="ARBA00009986"/>
    </source>
</evidence>
<dbReference type="InterPro" id="IPR015590">
    <property type="entry name" value="Aldehyde_DH_dom"/>
</dbReference>
<dbReference type="AlphaFoldDB" id="A0A5M3WQV4"/>
<dbReference type="InterPro" id="IPR016163">
    <property type="entry name" value="Ald_DH_C"/>
</dbReference>
<reference evidence="6 7" key="1">
    <citation type="submission" date="2019-10" db="EMBL/GenBank/DDBJ databases">
        <title>Whole genome shotgun sequence of Acrocarpospora macrocephala NBRC 16266.</title>
        <authorList>
            <person name="Ichikawa N."/>
            <person name="Kimura A."/>
            <person name="Kitahashi Y."/>
            <person name="Komaki H."/>
            <person name="Oguchi A."/>
        </authorList>
    </citation>
    <scope>NUCLEOTIDE SEQUENCE [LARGE SCALE GENOMIC DNA]</scope>
    <source>
        <strain evidence="6 7">NBRC 16266</strain>
    </source>
</reference>
<dbReference type="FunFam" id="3.40.309.10:FF:000009">
    <property type="entry name" value="Aldehyde dehydrogenase A"/>
    <property type="match status" value="1"/>
</dbReference>
<evidence type="ECO:0000256" key="4">
    <source>
        <dbReference type="RuleBase" id="RU003345"/>
    </source>
</evidence>
<keyword evidence="7" id="KW-1185">Reference proteome</keyword>
<proteinExistence type="inferred from homology"/>
<sequence>MTTTDVGARTFVATAAGRDLVTSDRFDVINPATGQVLATAPWVLPGQLDEVFAAAAAAGPGWARDEDRRRVAMREAAAVVEARVDELAVILTSEQGKPLNDAKGELGRAVSWLRYYADLEIPREIVRDDDQAFQEVVRRPMGVVAAITPWNVPIGLAMWKIAPALRAGNTIVVKPSPYTPLTTLAVGHLLREVLPPGVLNVVSGPEPLGAALVSHPVPRKVSFTGSTAVGRLVSRAAAEDLKRITLELGGNDPAIILPDVDVNAVAPALFWGSFMNNGQVCLAAKRIYAHRDIYADLADAVAEIAVSVRVGNGLDEGTRLGPINNKPQFERVEMLVEDAMRNGAAARAGGRALDRAGYFFAPTILTGVRDGVKVVDEEQFGPVMPIIAFDHEDDVVERANASEYGLTASVWSADIERAYLIADRLDTGQVSINVHGGGVLPTLPFGGHKASGVGVENGPWGLHGFTELQVISGPPRPRA</sequence>
<dbReference type="RefSeq" id="WP_155356656.1">
    <property type="nucleotide sequence ID" value="NZ_BAAAHL010000011.1"/>
</dbReference>
<dbReference type="InterPro" id="IPR016162">
    <property type="entry name" value="Ald_DH_N"/>
</dbReference>
<comment type="caution">
    <text evidence="6">The sequence shown here is derived from an EMBL/GenBank/DDBJ whole genome shotgun (WGS) entry which is preliminary data.</text>
</comment>
<protein>
    <submittedName>
        <fullName evidence="6">Aldehyde dehydrogenase</fullName>
    </submittedName>
</protein>
<evidence type="ECO:0000256" key="2">
    <source>
        <dbReference type="ARBA" id="ARBA00023002"/>
    </source>
</evidence>
<dbReference type="PANTHER" id="PTHR11699">
    <property type="entry name" value="ALDEHYDE DEHYDROGENASE-RELATED"/>
    <property type="match status" value="1"/>
</dbReference>
<dbReference type="InterPro" id="IPR044086">
    <property type="entry name" value="LUC3-like"/>
</dbReference>
<evidence type="ECO:0000259" key="5">
    <source>
        <dbReference type="Pfam" id="PF00171"/>
    </source>
</evidence>
<dbReference type="InterPro" id="IPR016161">
    <property type="entry name" value="Ald_DH/histidinol_DH"/>
</dbReference>
<comment type="similarity">
    <text evidence="1 4">Belongs to the aldehyde dehydrogenase family.</text>
</comment>
<evidence type="ECO:0000313" key="6">
    <source>
        <dbReference type="EMBL" id="GES11284.1"/>
    </source>
</evidence>
<dbReference type="SUPFAM" id="SSF53720">
    <property type="entry name" value="ALDH-like"/>
    <property type="match status" value="1"/>
</dbReference>
<dbReference type="InterPro" id="IPR016160">
    <property type="entry name" value="Ald_DH_CS_CYS"/>
</dbReference>
<dbReference type="EMBL" id="BLAE01000028">
    <property type="protein sequence ID" value="GES11284.1"/>
    <property type="molecule type" value="Genomic_DNA"/>
</dbReference>
<dbReference type="FunFam" id="3.40.605.10:FF:000007">
    <property type="entry name" value="NAD/NADP-dependent betaine aldehyde dehydrogenase"/>
    <property type="match status" value="1"/>
</dbReference>
<dbReference type="GO" id="GO:0016620">
    <property type="term" value="F:oxidoreductase activity, acting on the aldehyde or oxo group of donors, NAD or NADP as acceptor"/>
    <property type="evidence" value="ECO:0007669"/>
    <property type="project" value="InterPro"/>
</dbReference>
<evidence type="ECO:0000256" key="3">
    <source>
        <dbReference type="PROSITE-ProRule" id="PRU10007"/>
    </source>
</evidence>
<feature type="active site" evidence="3">
    <location>
        <position position="247"/>
    </location>
</feature>
<dbReference type="CDD" id="cd07106">
    <property type="entry name" value="ALDH_AldA-AAD23400"/>
    <property type="match status" value="1"/>
</dbReference>
<feature type="domain" description="Aldehyde dehydrogenase" evidence="5">
    <location>
        <begin position="23"/>
        <end position="470"/>
    </location>
</feature>
<dbReference type="Gene3D" id="3.40.605.10">
    <property type="entry name" value="Aldehyde Dehydrogenase, Chain A, domain 1"/>
    <property type="match status" value="1"/>
</dbReference>
<gene>
    <name evidence="6" type="ORF">Amac_048810</name>
</gene>
<dbReference type="Gene3D" id="3.40.309.10">
    <property type="entry name" value="Aldehyde Dehydrogenase, Chain A, domain 2"/>
    <property type="match status" value="1"/>
</dbReference>
<dbReference type="OrthoDB" id="6882680at2"/>
<dbReference type="PROSITE" id="PS00687">
    <property type="entry name" value="ALDEHYDE_DEHYDR_GLU"/>
    <property type="match status" value="1"/>
</dbReference>
<name>A0A5M3WQV4_9ACTN</name>